<gene>
    <name evidence="2" type="ORF">FCN74_00610</name>
</gene>
<dbReference type="NCBIfam" id="NF038133">
    <property type="entry name" value="choice_anch_L"/>
    <property type="match status" value="1"/>
</dbReference>
<evidence type="ECO:0000256" key="1">
    <source>
        <dbReference type="SAM" id="SignalP"/>
    </source>
</evidence>
<protein>
    <submittedName>
        <fullName evidence="2">Gliding motility-associated C-terminal domain-containing protein</fullName>
    </submittedName>
</protein>
<dbReference type="Proteomes" id="UP000306552">
    <property type="component" value="Unassembled WGS sequence"/>
</dbReference>
<proteinExistence type="predicted"/>
<feature type="chain" id="PRO_5020213622" evidence="1">
    <location>
        <begin position="20"/>
        <end position="871"/>
    </location>
</feature>
<dbReference type="Pfam" id="PF13585">
    <property type="entry name" value="CHU_C"/>
    <property type="match status" value="1"/>
</dbReference>
<dbReference type="RefSeq" id="WP_138930664.1">
    <property type="nucleotide sequence ID" value="NZ_SWMU01000001.1"/>
</dbReference>
<dbReference type="AlphaFoldDB" id="A0A4U5TRR2"/>
<dbReference type="InterPro" id="IPR049804">
    <property type="entry name" value="Choice_anch_L"/>
</dbReference>
<evidence type="ECO:0000313" key="3">
    <source>
        <dbReference type="Proteomes" id="UP000306552"/>
    </source>
</evidence>
<organism evidence="2 3">
    <name type="scientific">Mesohalobacter halotolerans</name>
    <dbReference type="NCBI Taxonomy" id="1883405"/>
    <lineage>
        <taxon>Bacteria</taxon>
        <taxon>Pseudomonadati</taxon>
        <taxon>Bacteroidota</taxon>
        <taxon>Flavobacteriia</taxon>
        <taxon>Flavobacteriales</taxon>
        <taxon>Flavobacteriaceae</taxon>
        <taxon>Mesohalobacter</taxon>
    </lineage>
</organism>
<comment type="caution">
    <text evidence="2">The sequence shown here is derived from an EMBL/GenBank/DDBJ whole genome shotgun (WGS) entry which is preliminary data.</text>
</comment>
<dbReference type="OrthoDB" id="608579at2"/>
<reference evidence="2 3" key="1">
    <citation type="submission" date="2019-04" db="EMBL/GenBank/DDBJ databases">
        <title>Psychroflexus halotolerans sp. nov., isolated from a marine solar saltern.</title>
        <authorList>
            <person name="Feng X."/>
        </authorList>
    </citation>
    <scope>NUCLEOTIDE SEQUENCE [LARGE SCALE GENOMIC DNA]</scope>
    <source>
        <strain evidence="2 3">WDS2C27</strain>
    </source>
</reference>
<sequence length="871" mass="93157">MKRILLLLLFGLGVFSAQSQITVDNTLTVQQLVDDVLVLGQCAEVNNVTSPMNSDFAGLGFDSFGAFDGTTSTPGFPFDGGIILATNGIDMVPTGLPNQNGGNPPWLGDADLDALISEPNGTNNATIIEFEFIPFVDQISFNYLLASDEYPSFVCTFADTFAFILSGPGISDVNNYDHDANPNTPELSLDLGGQNIAVIPGTTIPVSPVNIHTNTACGAGSLGEFAVPQLFDQTNSNNGTTMYGGQTVPLTATASVIPGQTYNIKLVIADRGDTILNSAVFLESESFDLGGIDLGPDITIENGNAPCEGETVTLDAGFSAANIQYFWAQDGNIIPGENGQTLEVTENGEYEVGIQIGAGGTACFGVSNLVTVEFYPEPTFDPSDPINLCQGETTVLDGTPTNASAFTSIDYQWFKDGVELTGETNPTLTVDDSGQYQVVIDANACDDVPNTFDVNLVDYQVSLPIPPQNCVGQGETVEVVPEFTGLTDSEISQVTYEWSTGETTPTIQLSEAGTVSVTTTYEGCEESVTETFTFFNNPQVSIAGSPTLCDGDVNTLDATPVNVNDLDSPTYAWTLDGNPLPETTPVIDINEGGLYEVTIDNNGCTSSDQLEVDFVSYTLDLGDDQNLCTGDGGPQNITLTPDITGLTSVQQNQILYTWSDGSTEETLTVSESGTYTLETDVNGCIQTAQVSVSIVETIDVSLQDILKCPEDEVVLDTGLPDDDPNITYSWTLNGNPVGDNSPSFNASEEGTYIITVDNQGCTSTATAEVSGYDVDNCVITQGISPNEDGANDCMDLTWLNDQLGIDRFQVFNRYGRKVFDETNYEDTFCGQDDNGDELSTGTYFYVINLANSDQRFERVVKGWVYINLEQQ</sequence>
<dbReference type="InterPro" id="IPR013783">
    <property type="entry name" value="Ig-like_fold"/>
</dbReference>
<accession>A0A4U5TRR2</accession>
<dbReference type="EMBL" id="SWMU01000001">
    <property type="protein sequence ID" value="TKS56960.1"/>
    <property type="molecule type" value="Genomic_DNA"/>
</dbReference>
<keyword evidence="1" id="KW-0732">Signal</keyword>
<feature type="signal peptide" evidence="1">
    <location>
        <begin position="1"/>
        <end position="19"/>
    </location>
</feature>
<keyword evidence="3" id="KW-1185">Reference proteome</keyword>
<evidence type="ECO:0000313" key="2">
    <source>
        <dbReference type="EMBL" id="TKS56960.1"/>
    </source>
</evidence>
<name>A0A4U5TRR2_9FLAO</name>
<dbReference type="Gene3D" id="2.60.40.10">
    <property type="entry name" value="Immunoglobulins"/>
    <property type="match status" value="3"/>
</dbReference>